<evidence type="ECO:0000313" key="4">
    <source>
        <dbReference type="Proteomes" id="UP000305674"/>
    </source>
</evidence>
<dbReference type="Proteomes" id="UP000305674">
    <property type="component" value="Unassembled WGS sequence"/>
</dbReference>
<dbReference type="EMBL" id="SWCI01000008">
    <property type="protein sequence ID" value="TKB48254.1"/>
    <property type="molecule type" value="Genomic_DNA"/>
</dbReference>
<sequence>MVLSELGLGQKGSVVRLGDQSMSLSLKRRLMALGFTRGSEVKMVRSAPLGGAVQLTVRGASLCLNNRLAAQIHVEV</sequence>
<proteinExistence type="predicted"/>
<protein>
    <submittedName>
        <fullName evidence="3">Ferrous iron transport protein A</fullName>
    </submittedName>
</protein>
<dbReference type="Pfam" id="PF04023">
    <property type="entry name" value="FeoA"/>
    <property type="match status" value="1"/>
</dbReference>
<evidence type="ECO:0000256" key="1">
    <source>
        <dbReference type="ARBA" id="ARBA00023004"/>
    </source>
</evidence>
<dbReference type="Gene3D" id="2.30.30.90">
    <property type="match status" value="1"/>
</dbReference>
<organism evidence="3 4">
    <name type="scientific">Ferrimonas sediminicola</name>
    <dbReference type="NCBI Taxonomy" id="2569538"/>
    <lineage>
        <taxon>Bacteria</taxon>
        <taxon>Pseudomonadati</taxon>
        <taxon>Pseudomonadota</taxon>
        <taxon>Gammaproteobacteria</taxon>
        <taxon>Alteromonadales</taxon>
        <taxon>Ferrimonadaceae</taxon>
        <taxon>Ferrimonas</taxon>
    </lineage>
</organism>
<dbReference type="AlphaFoldDB" id="A0A4U1BBS1"/>
<dbReference type="InterPro" id="IPR038157">
    <property type="entry name" value="FeoA_core_dom"/>
</dbReference>
<dbReference type="SMART" id="SM00899">
    <property type="entry name" value="FeoA"/>
    <property type="match status" value="1"/>
</dbReference>
<dbReference type="GO" id="GO:0046914">
    <property type="term" value="F:transition metal ion binding"/>
    <property type="evidence" value="ECO:0007669"/>
    <property type="project" value="InterPro"/>
</dbReference>
<dbReference type="PANTHER" id="PTHR42954">
    <property type="entry name" value="FE(2+) TRANSPORT PROTEIN A"/>
    <property type="match status" value="1"/>
</dbReference>
<keyword evidence="1" id="KW-0408">Iron</keyword>
<keyword evidence="4" id="KW-1185">Reference proteome</keyword>
<evidence type="ECO:0000259" key="2">
    <source>
        <dbReference type="SMART" id="SM00899"/>
    </source>
</evidence>
<dbReference type="OrthoDB" id="9811076at2"/>
<dbReference type="InterPro" id="IPR007167">
    <property type="entry name" value="Fe-transptr_FeoA-like"/>
</dbReference>
<dbReference type="InterPro" id="IPR008988">
    <property type="entry name" value="Transcriptional_repressor_C"/>
</dbReference>
<reference evidence="3 4" key="1">
    <citation type="submission" date="2019-04" db="EMBL/GenBank/DDBJ databases">
        <authorList>
            <person name="Hwang J.C."/>
        </authorList>
    </citation>
    <scope>NUCLEOTIDE SEQUENCE [LARGE SCALE GENOMIC DNA]</scope>
    <source>
        <strain evidence="3 4">IMCC35001</strain>
    </source>
</reference>
<comment type="caution">
    <text evidence="3">The sequence shown here is derived from an EMBL/GenBank/DDBJ whole genome shotgun (WGS) entry which is preliminary data.</text>
</comment>
<accession>A0A4U1BBS1</accession>
<name>A0A4U1BBS1_9GAMM</name>
<dbReference type="RefSeq" id="WP_136853725.1">
    <property type="nucleotide sequence ID" value="NZ_SWCI01000008.1"/>
</dbReference>
<gene>
    <name evidence="3" type="ORF">FCL40_12960</name>
</gene>
<dbReference type="PANTHER" id="PTHR42954:SF2">
    <property type="entry name" value="FE(2+) TRANSPORT PROTEIN A"/>
    <property type="match status" value="1"/>
</dbReference>
<evidence type="ECO:0000313" key="3">
    <source>
        <dbReference type="EMBL" id="TKB48254.1"/>
    </source>
</evidence>
<dbReference type="InterPro" id="IPR052713">
    <property type="entry name" value="FeoA"/>
</dbReference>
<feature type="domain" description="Ferrous iron transporter FeoA-like" evidence="2">
    <location>
        <begin position="1"/>
        <end position="76"/>
    </location>
</feature>
<dbReference type="SUPFAM" id="SSF50037">
    <property type="entry name" value="C-terminal domain of transcriptional repressors"/>
    <property type="match status" value="1"/>
</dbReference>